<evidence type="ECO:0000313" key="1">
    <source>
        <dbReference type="EMBL" id="OAE27013.1"/>
    </source>
</evidence>
<reference evidence="1" key="1">
    <citation type="submission" date="2016-03" db="EMBL/GenBank/DDBJ databases">
        <title>Mechanisms controlling the formation of the plant cell surface in tip-growing cells are functionally conserved among land plants.</title>
        <authorList>
            <person name="Honkanen S."/>
            <person name="Jones V.A."/>
            <person name="Morieri G."/>
            <person name="Champion C."/>
            <person name="Hetherington A.J."/>
            <person name="Kelly S."/>
            <person name="Saint-Marcoux D."/>
            <person name="Proust H."/>
            <person name="Prescott H."/>
            <person name="Dolan L."/>
        </authorList>
    </citation>
    <scope>NUCLEOTIDE SEQUENCE [LARGE SCALE GENOMIC DNA]</scope>
    <source>
        <tissue evidence="1">Whole gametophyte</tissue>
    </source>
</reference>
<sequence length="133" mass="14328">MRHRVMRLLGRLPVAGRIASGDHGLVSAVSARATVGECDRFVELCERCDKDQNPTEHQAFAAVYEAQSCGSGGGGGGGGPGARGEHAEHSCELDLAKRVPSLWARLEKKAGPIWQACDKMCDPLTCKDYYTLR</sequence>
<comment type="caution">
    <text evidence="1">The sequence shown here is derived from an EMBL/GenBank/DDBJ whole genome shotgun (WGS) entry which is preliminary data.</text>
</comment>
<proteinExistence type="predicted"/>
<dbReference type="Proteomes" id="UP000077202">
    <property type="component" value="Unassembled WGS sequence"/>
</dbReference>
<evidence type="ECO:0000313" key="2">
    <source>
        <dbReference type="Proteomes" id="UP000077202"/>
    </source>
</evidence>
<keyword evidence="2" id="KW-1185">Reference proteome</keyword>
<name>A0A176W310_MARPO</name>
<gene>
    <name evidence="1" type="ORF">AXG93_1774s1230</name>
</gene>
<dbReference type="EMBL" id="LVLJ01002001">
    <property type="protein sequence ID" value="OAE27013.1"/>
    <property type="molecule type" value="Genomic_DNA"/>
</dbReference>
<protein>
    <submittedName>
        <fullName evidence="1">Uncharacterized protein</fullName>
    </submittedName>
</protein>
<organism evidence="1 2">
    <name type="scientific">Marchantia polymorpha subsp. ruderalis</name>
    <dbReference type="NCBI Taxonomy" id="1480154"/>
    <lineage>
        <taxon>Eukaryota</taxon>
        <taxon>Viridiplantae</taxon>
        <taxon>Streptophyta</taxon>
        <taxon>Embryophyta</taxon>
        <taxon>Marchantiophyta</taxon>
        <taxon>Marchantiopsida</taxon>
        <taxon>Marchantiidae</taxon>
        <taxon>Marchantiales</taxon>
        <taxon>Marchantiaceae</taxon>
        <taxon>Marchantia</taxon>
    </lineage>
</organism>
<accession>A0A176W310</accession>
<dbReference type="AlphaFoldDB" id="A0A176W310"/>